<gene>
    <name evidence="2" type="ORF">Cdeb_00552</name>
</gene>
<protein>
    <submittedName>
        <fullName evidence="2">Uncharacterized protein</fullName>
    </submittedName>
</protein>
<keyword evidence="3" id="KW-1185">Reference proteome</keyword>
<dbReference type="Proteomes" id="UP000286235">
    <property type="component" value="Unassembled WGS sequence"/>
</dbReference>
<proteinExistence type="predicted"/>
<name>A0A420VHH5_9BACI</name>
<reference evidence="2 3" key="1">
    <citation type="submission" date="2013-12" db="EMBL/GenBank/DDBJ databases">
        <title>Genome and proteome characterization of Caldibacillus debilis GB1 derived from a cellulolytic aero-tolerant co-culture.</title>
        <authorList>
            <person name="Wushke S.T."/>
            <person name="Zhang X."/>
            <person name="Fristensky B."/>
            <person name="Wilkins J.A."/>
            <person name="Levin D.B."/>
            <person name="Sparling R."/>
        </authorList>
    </citation>
    <scope>NUCLEOTIDE SEQUENCE [LARGE SCALE GENOMIC DNA]</scope>
    <source>
        <strain evidence="2 3">GB1</strain>
    </source>
</reference>
<keyword evidence="1" id="KW-0175">Coiled coil</keyword>
<accession>A0A420VHH5</accession>
<dbReference type="EMBL" id="AZRV01000012">
    <property type="protein sequence ID" value="RKO62823.1"/>
    <property type="molecule type" value="Genomic_DNA"/>
</dbReference>
<dbReference type="AlphaFoldDB" id="A0A420VHH5"/>
<comment type="caution">
    <text evidence="2">The sequence shown here is derived from an EMBL/GenBank/DDBJ whole genome shotgun (WGS) entry which is preliminary data.</text>
</comment>
<organism evidence="2 3">
    <name type="scientific">Caldibacillus debilis GB1</name>
    <dbReference type="NCBI Taxonomy" id="1339248"/>
    <lineage>
        <taxon>Bacteria</taxon>
        <taxon>Bacillati</taxon>
        <taxon>Bacillota</taxon>
        <taxon>Bacilli</taxon>
        <taxon>Bacillales</taxon>
        <taxon>Bacillaceae</taxon>
        <taxon>Caldibacillus</taxon>
    </lineage>
</organism>
<sequence>MQGRCPVGAYKRVFQGKRKVHAAAFNDCRKGGKFLQRHQDSRLRLEETVQLLIRIIGKANERMIGLEERIKRLEEAVAEKSMRQ</sequence>
<feature type="coiled-coil region" evidence="1">
    <location>
        <begin position="56"/>
        <end position="83"/>
    </location>
</feature>
<evidence type="ECO:0000313" key="2">
    <source>
        <dbReference type="EMBL" id="RKO62823.1"/>
    </source>
</evidence>
<evidence type="ECO:0000256" key="1">
    <source>
        <dbReference type="SAM" id="Coils"/>
    </source>
</evidence>
<evidence type="ECO:0000313" key="3">
    <source>
        <dbReference type="Proteomes" id="UP000286235"/>
    </source>
</evidence>